<dbReference type="GeneID" id="83714846"/>
<dbReference type="AlphaFoldDB" id="A0A1L7GSM2"/>
<proteinExistence type="predicted"/>
<dbReference type="SUPFAM" id="SSF52467">
    <property type="entry name" value="DHS-like NAD/FAD-binding domain"/>
    <property type="match status" value="2"/>
</dbReference>
<dbReference type="Proteomes" id="UP000185427">
    <property type="component" value="Chromosome"/>
</dbReference>
<protein>
    <submittedName>
        <fullName evidence="1">Uncharacterized protein</fullName>
    </submittedName>
</protein>
<dbReference type="InterPro" id="IPR029035">
    <property type="entry name" value="DHS-like_NAD/FAD-binding_dom"/>
</dbReference>
<accession>A0A1L7GSM2</accession>
<evidence type="ECO:0000313" key="1">
    <source>
        <dbReference type="EMBL" id="APU45022.1"/>
    </source>
</evidence>
<dbReference type="OrthoDB" id="394960at2"/>
<sequence>MKNEIEQLKDVLLDSDAILIGAGSGMSAAAGMDWWYQASPVYKQHFGDFYARHPEATGIFKGFYARFTSENERWAYLVRMLDFIYHQPPVKNTYQVLKDLIQDRPYHILTTNQDAMFNRYFADEQISTIQGDWRFLQSSAPQIDDQLYDARPFVKRGMEYLAQQEDKLYLPDDLIPHSPTTGLPLTPWVRSPEFLEGRRFKQEHEKTRQFINRFGNQKLLFFELGVGRMTPMFIQEPFWQLTSQLPLAHYVNINPQDAMTHTQIASRSVLIDADVDQALRAVQKLKSQNPVSHQSYLKTPRVPKQEPEQQALGMLEQAPALLITAANGFSISEGFNWFASDAVFHDLLGDLVDQYGLHNMLEAVQYPYQSKVVQWRVWARIINRYSSHYHTSPLMENLRQIIKGRPYYIWTTNPEHHFNLAGLDHVVENEANWVYGSCQTPDHPHVDLRAAARLMVGLEQERELTEADLPRCTTCGEVLTPLMFAPKPQLDSQQVAGLNKLVRAHADQPLAVLELGVGDQNPLVKKPVESLLRQFSEWNYVVLNQKPGPVPFNLQPRTAVIQGDLKTNLAQLARLMARPSKAR</sequence>
<gene>
    <name evidence="1" type="ORF">BUW47_00415</name>
</gene>
<reference evidence="1 2" key="1">
    <citation type="submission" date="2016-12" db="EMBL/GenBank/DDBJ databases">
        <title>Complete Genome Sequence of Lactobacillus fermentum Strain SNUV175, a Probiotic for Treatment of Bacterial Vaginosis.</title>
        <authorList>
            <person name="Lee S."/>
            <person name="You H.J."/>
            <person name="Kwon B."/>
            <person name="Ko G."/>
        </authorList>
    </citation>
    <scope>NUCLEOTIDE SEQUENCE [LARGE SCALE GENOMIC DNA]</scope>
    <source>
        <strain evidence="1 2">SNUV175</strain>
    </source>
</reference>
<name>A0A1L7GSM2_LIMFE</name>
<dbReference type="RefSeq" id="WP_003681857.1">
    <property type="nucleotide sequence ID" value="NZ_AP024320.1"/>
</dbReference>
<organism evidence="1 2">
    <name type="scientific">Limosilactobacillus fermentum</name>
    <name type="common">Lactobacillus fermentum</name>
    <dbReference type="NCBI Taxonomy" id="1613"/>
    <lineage>
        <taxon>Bacteria</taxon>
        <taxon>Bacillati</taxon>
        <taxon>Bacillota</taxon>
        <taxon>Bacilli</taxon>
        <taxon>Lactobacillales</taxon>
        <taxon>Lactobacillaceae</taxon>
        <taxon>Limosilactobacillus</taxon>
    </lineage>
</organism>
<dbReference type="EMBL" id="CP019030">
    <property type="protein sequence ID" value="APU45022.1"/>
    <property type="molecule type" value="Genomic_DNA"/>
</dbReference>
<evidence type="ECO:0000313" key="2">
    <source>
        <dbReference type="Proteomes" id="UP000185427"/>
    </source>
</evidence>